<evidence type="ECO:0000256" key="1">
    <source>
        <dbReference type="PIRSR" id="PIRSR018249-1"/>
    </source>
</evidence>
<proteinExistence type="predicted"/>
<dbReference type="GO" id="GO:0046872">
    <property type="term" value="F:metal ion binding"/>
    <property type="evidence" value="ECO:0007669"/>
    <property type="project" value="UniProtKB-KW"/>
</dbReference>
<evidence type="ECO:0000313" key="6">
    <source>
        <dbReference type="Proteomes" id="UP000297938"/>
    </source>
</evidence>
<evidence type="ECO:0000259" key="3">
    <source>
        <dbReference type="Pfam" id="PF08241"/>
    </source>
</evidence>
<dbReference type="InterPro" id="IPR013216">
    <property type="entry name" value="Methyltransf_11"/>
</dbReference>
<dbReference type="Proteomes" id="UP000297938">
    <property type="component" value="Unassembled WGS sequence"/>
</dbReference>
<dbReference type="InterPro" id="IPR016718">
    <property type="entry name" value="rRNA_m1G-MeTrfase_A_prd"/>
</dbReference>
<dbReference type="InterPro" id="IPR029063">
    <property type="entry name" value="SAM-dependent_MTases_sf"/>
</dbReference>
<feature type="binding site" evidence="2">
    <location>
        <position position="79"/>
    </location>
    <ligand>
        <name>S-adenosyl-L-methionine</name>
        <dbReference type="ChEBI" id="CHEBI:59789"/>
    </ligand>
</feature>
<gene>
    <name evidence="5" type="ORF">CKN69_08565</name>
</gene>
<feature type="binding site" evidence="1">
    <location>
        <position position="20"/>
    </location>
    <ligand>
        <name>Zn(2+)</name>
        <dbReference type="ChEBI" id="CHEBI:29105"/>
    </ligand>
</feature>
<accession>A0A7Z8CY20</accession>
<evidence type="ECO:0000259" key="4">
    <source>
        <dbReference type="Pfam" id="PF21302"/>
    </source>
</evidence>
<dbReference type="EMBL" id="NRPP01000014">
    <property type="protein sequence ID" value="TFJ25779.1"/>
    <property type="molecule type" value="Genomic_DNA"/>
</dbReference>
<feature type="domain" description="23S rRNA (guanine(745)-N(1))-methyltransferase N-terminal" evidence="4">
    <location>
        <begin position="18"/>
        <end position="60"/>
    </location>
</feature>
<keyword evidence="5" id="KW-0489">Methyltransferase</keyword>
<feature type="domain" description="Methyltransferase type 11" evidence="3">
    <location>
        <begin position="99"/>
        <end position="184"/>
    </location>
</feature>
<keyword evidence="2" id="KW-0949">S-adenosyl-L-methionine</keyword>
<feature type="binding site" evidence="1">
    <location>
        <position position="37"/>
    </location>
    <ligand>
        <name>Zn(2+)</name>
        <dbReference type="ChEBI" id="CHEBI:29105"/>
    </ligand>
</feature>
<keyword evidence="1" id="KW-0862">Zinc</keyword>
<keyword evidence="1" id="KW-0479">Metal-binding</keyword>
<dbReference type="AlphaFoldDB" id="A0A7Z8CY20"/>
<dbReference type="InterPro" id="IPR048647">
    <property type="entry name" value="RlmA_N"/>
</dbReference>
<dbReference type="Pfam" id="PF08241">
    <property type="entry name" value="Methyltransf_11"/>
    <property type="match status" value="1"/>
</dbReference>
<dbReference type="RefSeq" id="WP_082985789.1">
    <property type="nucleotide sequence ID" value="NZ_FLLU01000026.1"/>
</dbReference>
<sequence>MKKIDQGIQFLTNNMQLFQCPVCHAAFVEVKGTSLCCEQNHHFDVSKKGTVFFLAHQAKNEYDKEMLSSRFKIAQDGLFNPILDVIFDLMGPNYQGSTIDVGCGEGSQLDYLTGKGLKGAKIGFDISKDAIQLASSHFTSAFWCVADLAKSPFASNQYDTLLNIFSPSNYQEFKRILKEHGTVIKVVPEKNYLIELRHLFYQDQKEKQTYQNDLVIEKFQEHFPEMEQHRCTYEFPLNEEQFQALMKMTPLGWGASEEATKSALLNPLKKITVDVCILVGKKQIS</sequence>
<dbReference type="Pfam" id="PF21302">
    <property type="entry name" value="Zn_ribbon_RlmA"/>
    <property type="match status" value="1"/>
</dbReference>
<evidence type="ECO:0000256" key="2">
    <source>
        <dbReference type="PIRSR" id="PIRSR018249-2"/>
    </source>
</evidence>
<organism evidence="5 6">
    <name type="scientific">Carnobacterium divergens</name>
    <name type="common">Lactobacillus divergens</name>
    <dbReference type="NCBI Taxonomy" id="2748"/>
    <lineage>
        <taxon>Bacteria</taxon>
        <taxon>Bacillati</taxon>
        <taxon>Bacillota</taxon>
        <taxon>Bacilli</taxon>
        <taxon>Lactobacillales</taxon>
        <taxon>Carnobacteriaceae</taxon>
        <taxon>Carnobacterium</taxon>
    </lineage>
</organism>
<evidence type="ECO:0000313" key="5">
    <source>
        <dbReference type="EMBL" id="TFJ25779.1"/>
    </source>
</evidence>
<comment type="caution">
    <text evidence="5">The sequence shown here is derived from an EMBL/GenBank/DDBJ whole genome shotgun (WGS) entry which is preliminary data.</text>
</comment>
<feature type="binding site" evidence="1">
    <location>
        <position position="23"/>
    </location>
    <ligand>
        <name>Zn(2+)</name>
        <dbReference type="ChEBI" id="CHEBI:29105"/>
    </ligand>
</feature>
<feature type="binding site" evidence="1">
    <location>
        <position position="41"/>
    </location>
    <ligand>
        <name>Zn(2+)</name>
        <dbReference type="ChEBI" id="CHEBI:29105"/>
    </ligand>
</feature>
<dbReference type="GO" id="GO:0032259">
    <property type="term" value="P:methylation"/>
    <property type="evidence" value="ECO:0007669"/>
    <property type="project" value="UniProtKB-KW"/>
</dbReference>
<dbReference type="SUPFAM" id="SSF53335">
    <property type="entry name" value="S-adenosyl-L-methionine-dependent methyltransferases"/>
    <property type="match status" value="1"/>
</dbReference>
<feature type="binding site" evidence="2">
    <location>
        <begin position="105"/>
        <end position="106"/>
    </location>
    <ligand>
        <name>S-adenosyl-L-methionine</name>
        <dbReference type="ChEBI" id="CHEBI:59789"/>
    </ligand>
</feature>
<feature type="binding site" evidence="2">
    <location>
        <position position="192"/>
    </location>
    <ligand>
        <name>S-adenosyl-L-methionine</name>
        <dbReference type="ChEBI" id="CHEBI:59789"/>
    </ligand>
</feature>
<dbReference type="Gene3D" id="3.40.50.150">
    <property type="entry name" value="Vaccinia Virus protein VP39"/>
    <property type="match status" value="1"/>
</dbReference>
<name>A0A7Z8CY20_CARDV</name>
<keyword evidence="5" id="KW-0808">Transferase</keyword>
<dbReference type="GO" id="GO:0008757">
    <property type="term" value="F:S-adenosylmethionine-dependent methyltransferase activity"/>
    <property type="evidence" value="ECO:0007669"/>
    <property type="project" value="InterPro"/>
</dbReference>
<reference evidence="5 6" key="1">
    <citation type="journal article" date="2018" name="Int. J. Food Microbiol.">
        <title>Growth of Carnobacterium spp. isolated from chilled vacuum-packaged meat under relevant acidic conditions.</title>
        <authorList>
            <person name="Zhang P."/>
            <person name="Badoni M."/>
            <person name="Ganzle M."/>
            <person name="Yang X."/>
        </authorList>
    </citation>
    <scope>NUCLEOTIDE SEQUENCE [LARGE SCALE GENOMIC DNA]</scope>
    <source>
        <strain evidence="5 6">B2</strain>
    </source>
</reference>
<protein>
    <submittedName>
        <fullName evidence="5">50S rRNA methyltransferase</fullName>
    </submittedName>
</protein>
<dbReference type="PIRSF" id="PIRSF018249">
    <property type="entry name" value="MyrA_prd"/>
    <property type="match status" value="1"/>
</dbReference>